<comment type="caution">
    <text evidence="9">The sequence shown here is derived from an EMBL/GenBank/DDBJ whole genome shotgun (WGS) entry which is preliminary data.</text>
</comment>
<evidence type="ECO:0000256" key="2">
    <source>
        <dbReference type="ARBA" id="ARBA00022448"/>
    </source>
</evidence>
<name>A0A1M4SJB4_MARH1</name>
<dbReference type="EMBL" id="FQUI01000002">
    <property type="protein sequence ID" value="SHE32276.1"/>
    <property type="molecule type" value="Genomic_DNA"/>
</dbReference>
<sequence length="292" mass="33740">MSMNLRKKEARKGFLISSTYLIYSAIFWIYPFFWLIILAFSRWRYVGSPKFSGFRNFLRVLYDPIFWKAFFNVINFMAYYIPMVLFFSFLFAIALNKLKYGKTFVALSFLIANISSGVAYSIVFSKIFSENGPLNQFIYNLFGITIPWFTSPQLAMFSISLMVVWKFIGYYGLIIYAGIVSIPKSIYEAAELDGANKYVKFFKITLPLLNPSIIMVLVFAISLSFGIFTEPYMITGGGPMRSTLMPMMVMYISAFQKMDPTYAATMTIFIATASFSIIWITRKIFEREVEFV</sequence>
<dbReference type="CDD" id="cd06261">
    <property type="entry name" value="TM_PBP2"/>
    <property type="match status" value="1"/>
</dbReference>
<evidence type="ECO:0000256" key="3">
    <source>
        <dbReference type="ARBA" id="ARBA00022475"/>
    </source>
</evidence>
<evidence type="ECO:0000256" key="4">
    <source>
        <dbReference type="ARBA" id="ARBA00022692"/>
    </source>
</evidence>
<keyword evidence="5 7" id="KW-1133">Transmembrane helix</keyword>
<feature type="transmembrane region" description="Helical" evidence="7">
    <location>
        <begin position="207"/>
        <end position="228"/>
    </location>
</feature>
<dbReference type="InterPro" id="IPR035906">
    <property type="entry name" value="MetI-like_sf"/>
</dbReference>
<dbReference type="SUPFAM" id="SSF161098">
    <property type="entry name" value="MetI-like"/>
    <property type="match status" value="1"/>
</dbReference>
<comment type="similarity">
    <text evidence="7">Belongs to the binding-protein-dependent transport system permease family.</text>
</comment>
<dbReference type="Proteomes" id="UP000184334">
    <property type="component" value="Unassembled WGS sequence"/>
</dbReference>
<dbReference type="OrthoDB" id="5174895at2"/>
<keyword evidence="10" id="KW-1185">Reference proteome</keyword>
<dbReference type="InterPro" id="IPR000515">
    <property type="entry name" value="MetI-like"/>
</dbReference>
<dbReference type="PANTHER" id="PTHR43227">
    <property type="entry name" value="BLL4140 PROTEIN"/>
    <property type="match status" value="1"/>
</dbReference>
<evidence type="ECO:0000259" key="8">
    <source>
        <dbReference type="PROSITE" id="PS50928"/>
    </source>
</evidence>
<feature type="transmembrane region" description="Helical" evidence="7">
    <location>
        <begin position="104"/>
        <end position="125"/>
    </location>
</feature>
<evidence type="ECO:0000313" key="10">
    <source>
        <dbReference type="Proteomes" id="UP000184334"/>
    </source>
</evidence>
<feature type="transmembrane region" description="Helical" evidence="7">
    <location>
        <begin position="20"/>
        <end position="45"/>
    </location>
</feature>
<dbReference type="PROSITE" id="PS50928">
    <property type="entry name" value="ABC_TM1"/>
    <property type="match status" value="1"/>
</dbReference>
<feature type="transmembrane region" description="Helical" evidence="7">
    <location>
        <begin position="167"/>
        <end position="187"/>
    </location>
</feature>
<keyword evidence="6 7" id="KW-0472">Membrane</keyword>
<feature type="transmembrane region" description="Helical" evidence="7">
    <location>
        <begin position="65"/>
        <end position="92"/>
    </location>
</feature>
<organism evidence="9 10">
    <name type="scientific">Marinitoga hydrogenitolerans (strain DSM 16785 / JCM 12826 / AT1271)</name>
    <dbReference type="NCBI Taxonomy" id="1122195"/>
    <lineage>
        <taxon>Bacteria</taxon>
        <taxon>Thermotogati</taxon>
        <taxon>Thermotogota</taxon>
        <taxon>Thermotogae</taxon>
        <taxon>Petrotogales</taxon>
        <taxon>Petrotogaceae</taxon>
        <taxon>Marinitoga</taxon>
    </lineage>
</organism>
<comment type="subcellular location">
    <subcellularLocation>
        <location evidence="1 7">Cell membrane</location>
        <topology evidence="1 7">Multi-pass membrane protein</topology>
    </subcellularLocation>
</comment>
<keyword evidence="2 7" id="KW-0813">Transport</keyword>
<evidence type="ECO:0000313" key="9">
    <source>
        <dbReference type="EMBL" id="SHE32276.1"/>
    </source>
</evidence>
<reference evidence="9" key="1">
    <citation type="submission" date="2016-11" db="EMBL/GenBank/DDBJ databases">
        <authorList>
            <person name="Varghese N."/>
            <person name="Submissions S."/>
        </authorList>
    </citation>
    <scope>NUCLEOTIDE SEQUENCE [LARGE SCALE GENOMIC DNA]</scope>
    <source>
        <strain evidence="9">DSM 16785</strain>
    </source>
</reference>
<dbReference type="Pfam" id="PF00528">
    <property type="entry name" value="BPD_transp_1"/>
    <property type="match status" value="1"/>
</dbReference>
<dbReference type="GO" id="GO:0055085">
    <property type="term" value="P:transmembrane transport"/>
    <property type="evidence" value="ECO:0007669"/>
    <property type="project" value="InterPro"/>
</dbReference>
<dbReference type="PANTHER" id="PTHR43227:SF11">
    <property type="entry name" value="BLL4140 PROTEIN"/>
    <property type="match status" value="1"/>
</dbReference>
<feature type="domain" description="ABC transmembrane type-1" evidence="8">
    <location>
        <begin position="70"/>
        <end position="279"/>
    </location>
</feature>
<keyword evidence="3" id="KW-1003">Cell membrane</keyword>
<evidence type="ECO:0000256" key="6">
    <source>
        <dbReference type="ARBA" id="ARBA00023136"/>
    </source>
</evidence>
<protein>
    <submittedName>
        <fullName evidence="9">Carbohydrate ABC transporter membrane protein 1, CUT1 family</fullName>
    </submittedName>
</protein>
<evidence type="ECO:0000256" key="1">
    <source>
        <dbReference type="ARBA" id="ARBA00004651"/>
    </source>
</evidence>
<dbReference type="InterPro" id="IPR050809">
    <property type="entry name" value="UgpAE/MalFG_permease"/>
</dbReference>
<accession>A0A1M4SJB4</accession>
<dbReference type="Gene3D" id="1.10.3720.10">
    <property type="entry name" value="MetI-like"/>
    <property type="match status" value="1"/>
</dbReference>
<dbReference type="GO" id="GO:0005886">
    <property type="term" value="C:plasma membrane"/>
    <property type="evidence" value="ECO:0007669"/>
    <property type="project" value="UniProtKB-SubCell"/>
</dbReference>
<proteinExistence type="inferred from homology"/>
<gene>
    <name evidence="9" type="ORF">SAMN02745164_00205</name>
</gene>
<keyword evidence="4 7" id="KW-0812">Transmembrane</keyword>
<dbReference type="AlphaFoldDB" id="A0A1M4SJB4"/>
<evidence type="ECO:0000256" key="5">
    <source>
        <dbReference type="ARBA" id="ARBA00022989"/>
    </source>
</evidence>
<evidence type="ECO:0000256" key="7">
    <source>
        <dbReference type="RuleBase" id="RU363032"/>
    </source>
</evidence>
<dbReference type="STRING" id="1122195.SAMN02745164_00205"/>
<feature type="transmembrane region" description="Helical" evidence="7">
    <location>
        <begin position="262"/>
        <end position="281"/>
    </location>
</feature>